<evidence type="ECO:0000259" key="1">
    <source>
        <dbReference type="Pfam" id="PF26476"/>
    </source>
</evidence>
<evidence type="ECO:0000313" key="2">
    <source>
        <dbReference type="EMBL" id="ELY99828.1"/>
    </source>
</evidence>
<dbReference type="EMBL" id="AOIN01000056">
    <property type="protein sequence ID" value="ELY99828.1"/>
    <property type="molecule type" value="Genomic_DNA"/>
</dbReference>
<keyword evidence="3" id="KW-1185">Reference proteome</keyword>
<comment type="caution">
    <text evidence="2">The sequence shown here is derived from an EMBL/GenBank/DDBJ whole genome shotgun (WGS) entry which is preliminary data.</text>
</comment>
<feature type="domain" description="DUF8149" evidence="1">
    <location>
        <begin position="26"/>
        <end position="92"/>
    </location>
</feature>
<sequence length="93" mass="9896">MPRLAFVARTNEPITVATRLPTMTTDDTDAPQVPIVCSACETTSRVPLSGVANAVARHNDQLHDGEEIAQVDPDIADQIADLVATELGLLEDS</sequence>
<organism evidence="2 3">
    <name type="scientific">Natrialba chahannaoensis JCM 10990</name>
    <dbReference type="NCBI Taxonomy" id="1227492"/>
    <lineage>
        <taxon>Archaea</taxon>
        <taxon>Methanobacteriati</taxon>
        <taxon>Methanobacteriota</taxon>
        <taxon>Stenosarchaea group</taxon>
        <taxon>Halobacteria</taxon>
        <taxon>Halobacteriales</taxon>
        <taxon>Natrialbaceae</taxon>
        <taxon>Natrialba</taxon>
    </lineage>
</organism>
<dbReference type="STRING" id="1227492.C482_10092"/>
<protein>
    <recommendedName>
        <fullName evidence="1">DUF8149 domain-containing protein</fullName>
    </recommendedName>
</protein>
<dbReference type="Proteomes" id="UP000011693">
    <property type="component" value="Unassembled WGS sequence"/>
</dbReference>
<accession>M0AR19</accession>
<name>M0AR19_9EURY</name>
<gene>
    <name evidence="2" type="ORF">C482_10092</name>
</gene>
<dbReference type="PATRIC" id="fig|1227492.4.peg.1986"/>
<dbReference type="InterPro" id="IPR058462">
    <property type="entry name" value="DUF8149"/>
</dbReference>
<reference evidence="2 3" key="1">
    <citation type="journal article" date="2014" name="PLoS Genet.">
        <title>Phylogenetically driven sequencing of extremely halophilic archaea reveals strategies for static and dynamic osmo-response.</title>
        <authorList>
            <person name="Becker E.A."/>
            <person name="Seitzer P.M."/>
            <person name="Tritt A."/>
            <person name="Larsen D."/>
            <person name="Krusor M."/>
            <person name="Yao A.I."/>
            <person name="Wu D."/>
            <person name="Madern D."/>
            <person name="Eisen J.A."/>
            <person name="Darling A.E."/>
            <person name="Facciotti M.T."/>
        </authorList>
    </citation>
    <scope>NUCLEOTIDE SEQUENCE [LARGE SCALE GENOMIC DNA]</scope>
    <source>
        <strain evidence="2 3">JCM 10990</strain>
    </source>
</reference>
<evidence type="ECO:0000313" key="3">
    <source>
        <dbReference type="Proteomes" id="UP000011693"/>
    </source>
</evidence>
<proteinExistence type="predicted"/>
<dbReference type="AlphaFoldDB" id="M0AR19"/>
<dbReference type="Pfam" id="PF26476">
    <property type="entry name" value="DUF8149"/>
    <property type="match status" value="1"/>
</dbReference>